<feature type="domain" description="UspA" evidence="2">
    <location>
        <begin position="69"/>
        <end position="117"/>
    </location>
</feature>
<sequence>MHFSFINTFTPVIYNVEYLQVSSAQFGLVDAMKEVSTKGLKTMSDRINKEFKNPNHKISEISSFNLLIEEIRELDRAHLIDFIVMGTKGATGAKEILFGSNTIHVLKSVKCPVLAIPSDFEYETPLEVLFPTDFNINYSKSHINPITAIAKQYNSRVNVLHVSTGYDLTEMQYKNMKTLEASLKDIANIFHEVRNQNIDDAINEFQIKAKINLLIMINNKHSFFENLFFKSTINKIGLHLNIPFLVIPSIIDKK</sequence>
<proteinExistence type="inferred from homology"/>
<dbReference type="Pfam" id="PF00582">
    <property type="entry name" value="Usp"/>
    <property type="match status" value="2"/>
</dbReference>
<name>A0A8J2XEP9_9FLAO</name>
<dbReference type="SUPFAM" id="SSF52402">
    <property type="entry name" value="Adenine nucleotide alpha hydrolases-like"/>
    <property type="match status" value="2"/>
</dbReference>
<reference evidence="3 4" key="1">
    <citation type="journal article" date="2014" name="Int. J. Syst. Evol. Microbiol.">
        <title>Complete genome sequence of Corynebacterium casei LMG S-19264T (=DSM 44701T), isolated from a smear-ripened cheese.</title>
        <authorList>
            <consortium name="US DOE Joint Genome Institute (JGI-PGF)"/>
            <person name="Walter F."/>
            <person name="Albersmeier A."/>
            <person name="Kalinowski J."/>
            <person name="Ruckert C."/>
        </authorList>
    </citation>
    <scope>NUCLEOTIDE SEQUENCE [LARGE SCALE GENOMIC DNA]</scope>
    <source>
        <strain evidence="3 4">CGMCC 1.15295</strain>
    </source>
</reference>
<evidence type="ECO:0000313" key="4">
    <source>
        <dbReference type="Proteomes" id="UP000598120"/>
    </source>
</evidence>
<evidence type="ECO:0000313" key="3">
    <source>
        <dbReference type="EMBL" id="GFZ76147.1"/>
    </source>
</evidence>
<feature type="domain" description="UspA" evidence="2">
    <location>
        <begin position="148"/>
        <end position="248"/>
    </location>
</feature>
<comment type="caution">
    <text evidence="3">The sequence shown here is derived from an EMBL/GenBank/DDBJ whole genome shotgun (WGS) entry which is preliminary data.</text>
</comment>
<dbReference type="Proteomes" id="UP000598120">
    <property type="component" value="Unassembled WGS sequence"/>
</dbReference>
<organism evidence="3 4">
    <name type="scientific">Aquaticitalea lipolytica</name>
    <dbReference type="NCBI Taxonomy" id="1247562"/>
    <lineage>
        <taxon>Bacteria</taxon>
        <taxon>Pseudomonadati</taxon>
        <taxon>Bacteroidota</taxon>
        <taxon>Flavobacteriia</taxon>
        <taxon>Flavobacteriales</taxon>
        <taxon>Flavobacteriaceae</taxon>
        <taxon>Aquaticitalea</taxon>
    </lineage>
</organism>
<dbReference type="RefSeq" id="WP_308419827.1">
    <property type="nucleotide sequence ID" value="NZ_BMIC01000001.1"/>
</dbReference>
<protein>
    <recommendedName>
        <fullName evidence="2">UspA domain-containing protein</fullName>
    </recommendedName>
</protein>
<comment type="similarity">
    <text evidence="1">Belongs to the universal stress protein A family.</text>
</comment>
<dbReference type="InterPro" id="IPR006015">
    <property type="entry name" value="Universal_stress_UspA"/>
</dbReference>
<dbReference type="PANTHER" id="PTHR46268:SF6">
    <property type="entry name" value="UNIVERSAL STRESS PROTEIN UP12"/>
    <property type="match status" value="1"/>
</dbReference>
<gene>
    <name evidence="3" type="ORF">GCM10011531_01190</name>
</gene>
<evidence type="ECO:0000259" key="2">
    <source>
        <dbReference type="Pfam" id="PF00582"/>
    </source>
</evidence>
<evidence type="ECO:0000256" key="1">
    <source>
        <dbReference type="ARBA" id="ARBA00008791"/>
    </source>
</evidence>
<keyword evidence="4" id="KW-1185">Reference proteome</keyword>
<dbReference type="EMBL" id="BMIC01000001">
    <property type="protein sequence ID" value="GFZ76147.1"/>
    <property type="molecule type" value="Genomic_DNA"/>
</dbReference>
<accession>A0A8J2XEP9</accession>
<dbReference type="PRINTS" id="PR01438">
    <property type="entry name" value="UNVRSLSTRESS"/>
</dbReference>
<dbReference type="InterPro" id="IPR006016">
    <property type="entry name" value="UspA"/>
</dbReference>
<dbReference type="PANTHER" id="PTHR46268">
    <property type="entry name" value="STRESS RESPONSE PROTEIN NHAX"/>
    <property type="match status" value="1"/>
</dbReference>
<dbReference type="Gene3D" id="3.40.50.12370">
    <property type="match status" value="1"/>
</dbReference>
<dbReference type="AlphaFoldDB" id="A0A8J2XEP9"/>
<dbReference type="CDD" id="cd00293">
    <property type="entry name" value="USP-like"/>
    <property type="match status" value="2"/>
</dbReference>